<gene>
    <name evidence="2" type="ORF">SEMRO_1078_G238830.1</name>
</gene>
<reference evidence="2" key="1">
    <citation type="submission" date="2020-06" db="EMBL/GenBank/DDBJ databases">
        <authorList>
            <consortium name="Plant Systems Biology data submission"/>
        </authorList>
    </citation>
    <scope>NUCLEOTIDE SEQUENCE</scope>
    <source>
        <strain evidence="2">D6</strain>
    </source>
</reference>
<dbReference type="Proteomes" id="UP001153069">
    <property type="component" value="Unassembled WGS sequence"/>
</dbReference>
<evidence type="ECO:0000256" key="1">
    <source>
        <dbReference type="SAM" id="MobiDB-lite"/>
    </source>
</evidence>
<comment type="caution">
    <text evidence="2">The sequence shown here is derived from an EMBL/GenBank/DDBJ whole genome shotgun (WGS) entry which is preliminary data.</text>
</comment>
<sequence length="371" mass="40231">MAEAKLQKLHTAGVKSEQSASKLAAFVSSFRRGDAIVRLNMTRSSVARSATSATLSTNAIATSRLQNDKGTDTVAFSATSTSDNGDAAIRMVAGGPLDFGPSSITSPPPRRADAPFSPFAGRDLTLPLTMKENAANVSLRALAGRKRDYAPTAADQSYRHCATTSQSTPSTVTPVAVSVSPLDSDSLEAGISDEEMNILREWHLAHDKPNDPPLTRVKQETNHSTTKLSPSKRQKLSASICTTPIKSNRKDKSNGGETVHGNANHGDHQRQAVVKDPVFGFWYDPDDGAKQCSIHSPTVLVKKAGTTTPMAPRSMSHNAHAGMTLATSRVQQQPWQSVPLYPQERAREYWVLQASYMFQQAEQMMRYAENH</sequence>
<evidence type="ECO:0000313" key="2">
    <source>
        <dbReference type="EMBL" id="CAB9520162.1"/>
    </source>
</evidence>
<dbReference type="EMBL" id="CAICTM010001076">
    <property type="protein sequence ID" value="CAB9520162.1"/>
    <property type="molecule type" value="Genomic_DNA"/>
</dbReference>
<protein>
    <submittedName>
        <fullName evidence="2">Uncharacterized protein</fullName>
    </submittedName>
</protein>
<feature type="compositionally biased region" description="Polar residues" evidence="1">
    <location>
        <begin position="236"/>
        <end position="246"/>
    </location>
</feature>
<dbReference type="AlphaFoldDB" id="A0A9N8EET1"/>
<accession>A0A9N8EET1</accession>
<organism evidence="2 3">
    <name type="scientific">Seminavis robusta</name>
    <dbReference type="NCBI Taxonomy" id="568900"/>
    <lineage>
        <taxon>Eukaryota</taxon>
        <taxon>Sar</taxon>
        <taxon>Stramenopiles</taxon>
        <taxon>Ochrophyta</taxon>
        <taxon>Bacillariophyta</taxon>
        <taxon>Bacillariophyceae</taxon>
        <taxon>Bacillariophycidae</taxon>
        <taxon>Naviculales</taxon>
        <taxon>Naviculaceae</taxon>
        <taxon>Seminavis</taxon>
    </lineage>
</organism>
<proteinExistence type="predicted"/>
<name>A0A9N8EET1_9STRA</name>
<feature type="region of interest" description="Disordered" evidence="1">
    <location>
        <begin position="206"/>
        <end position="268"/>
    </location>
</feature>
<evidence type="ECO:0000313" key="3">
    <source>
        <dbReference type="Proteomes" id="UP001153069"/>
    </source>
</evidence>
<keyword evidence="3" id="KW-1185">Reference proteome</keyword>